<dbReference type="InterPro" id="IPR056693">
    <property type="entry name" value="DUF7791"/>
</dbReference>
<sequence>MEAAGLASSMISFIDFSYKLILGTVDVHKKATTGPAADPHISNIINDVEDVTRNMTTLSTGPSAKSPATAQNPSALQDSSHHEALRKLAVGCNDLSKSLVDVLKDLERKPGSNKLWRSLQASWATLRSSEKIIEMEQKLNTYRLQLLVRLSMMVAEDAASVKTQMDQMRQGNETSFSEAITELRSLRDDMKKLDGNLRTQASQSCQAPAASPDQVYALTDVREELSRITKALDTMRRQSPADLQILARLRFPHVHSRYDAIDHGEFGSFTKLLGECPTPEETQSPALLTQDARLQKQKAREAIDCWINLGGSVLHISGKPGSGKSTLMKLLGHDELLSDKLRTWAADNKLVTARFFFWLSGDTLQNSLQGLYRSMLLEILQQCPELTRHVFPKQWDDVSTREGPSNVDHDPFRLVELQDAMSKLIDDFSGGAYRFCLFIDGLDEYAGDSMDHVSLARQLRQWAKSPYVKICASSRPYQEFHRVFDENTRVVFHELTGPDVLGYCLRTLKAEEQSHIDAGKIKDLANGIKFRASGLFLHLFNKINPVDRTRAYQLLLLVSSWESPNAIIVSWIKDLEDMDFPYKKPRVPLNDEEVARRIKYADGHLKLTCRGLLELSRRRRSSNDVYFQQEIGFLHRTVRDFLHEPETIFTMQQHLGERNLASSDHIRLVIAEFKFARLPSNPEKPKPALGPSKNANTSYTSLDKSLLRPNPLGSRVFLARWVAFLVLLGTESSSLSLRKNTRIRRLQTEHLFAALELLVRLRSRPELDVRMEFYVYDTVLSTWADIDLEQSVTMTLEEVIIRTTPPNTDTLLGEIGARKTWGGWASRALNGVTGLPWLRHEASTLTAVTGFEVLREAFKGVQLPEYYLFGVRKIWVGDVTYDVPGLLGIRLF</sequence>
<gene>
    <name evidence="4" type="ORF">B0T11DRAFT_316817</name>
</gene>
<evidence type="ECO:0000256" key="1">
    <source>
        <dbReference type="ARBA" id="ARBA00022737"/>
    </source>
</evidence>
<evidence type="ECO:0000313" key="5">
    <source>
        <dbReference type="Proteomes" id="UP000813385"/>
    </source>
</evidence>
<dbReference type="AlphaFoldDB" id="A0A8K0TLU4"/>
<dbReference type="OrthoDB" id="443402at2759"/>
<proteinExistence type="predicted"/>
<accession>A0A8K0TLU4</accession>
<name>A0A8K0TLU4_9PEZI</name>
<dbReference type="Proteomes" id="UP000813385">
    <property type="component" value="Unassembled WGS sequence"/>
</dbReference>
<dbReference type="SUPFAM" id="SSF52540">
    <property type="entry name" value="P-loop containing nucleoside triphosphate hydrolases"/>
    <property type="match status" value="1"/>
</dbReference>
<dbReference type="PANTHER" id="PTHR10039">
    <property type="entry name" value="AMELOGENIN"/>
    <property type="match status" value="1"/>
</dbReference>
<feature type="region of interest" description="Disordered" evidence="2">
    <location>
        <begin position="56"/>
        <end position="80"/>
    </location>
</feature>
<evidence type="ECO:0000256" key="2">
    <source>
        <dbReference type="SAM" id="MobiDB-lite"/>
    </source>
</evidence>
<dbReference type="EMBL" id="JAGPXD010000002">
    <property type="protein sequence ID" value="KAH7368723.1"/>
    <property type="molecule type" value="Genomic_DNA"/>
</dbReference>
<dbReference type="InterPro" id="IPR027417">
    <property type="entry name" value="P-loop_NTPase"/>
</dbReference>
<dbReference type="SMART" id="SM00382">
    <property type="entry name" value="AAA"/>
    <property type="match status" value="1"/>
</dbReference>
<dbReference type="Pfam" id="PF24883">
    <property type="entry name" value="NPHP3_N"/>
    <property type="match status" value="1"/>
</dbReference>
<organism evidence="4 5">
    <name type="scientific">Plectosphaerella cucumerina</name>
    <dbReference type="NCBI Taxonomy" id="40658"/>
    <lineage>
        <taxon>Eukaryota</taxon>
        <taxon>Fungi</taxon>
        <taxon>Dikarya</taxon>
        <taxon>Ascomycota</taxon>
        <taxon>Pezizomycotina</taxon>
        <taxon>Sordariomycetes</taxon>
        <taxon>Hypocreomycetidae</taxon>
        <taxon>Glomerellales</taxon>
        <taxon>Plectosphaerellaceae</taxon>
        <taxon>Plectosphaerella</taxon>
    </lineage>
</organism>
<dbReference type="Gene3D" id="3.40.50.300">
    <property type="entry name" value="P-loop containing nucleotide triphosphate hydrolases"/>
    <property type="match status" value="1"/>
</dbReference>
<dbReference type="InterPro" id="IPR056884">
    <property type="entry name" value="NPHP3-like_N"/>
</dbReference>
<evidence type="ECO:0000259" key="3">
    <source>
        <dbReference type="SMART" id="SM00382"/>
    </source>
</evidence>
<feature type="domain" description="AAA+ ATPase" evidence="3">
    <location>
        <begin position="310"/>
        <end position="672"/>
    </location>
</feature>
<dbReference type="Pfam" id="PF25053">
    <property type="entry name" value="DUF7791"/>
    <property type="match status" value="1"/>
</dbReference>
<dbReference type="InterPro" id="IPR003593">
    <property type="entry name" value="AAA+_ATPase"/>
</dbReference>
<keyword evidence="1" id="KW-0677">Repeat</keyword>
<protein>
    <recommendedName>
        <fullName evidence="3">AAA+ ATPase domain-containing protein</fullName>
    </recommendedName>
</protein>
<feature type="compositionally biased region" description="Polar residues" evidence="2">
    <location>
        <begin position="56"/>
        <end position="78"/>
    </location>
</feature>
<dbReference type="PANTHER" id="PTHR10039:SF5">
    <property type="entry name" value="NACHT DOMAIN-CONTAINING PROTEIN"/>
    <property type="match status" value="1"/>
</dbReference>
<evidence type="ECO:0000313" key="4">
    <source>
        <dbReference type="EMBL" id="KAH7368723.1"/>
    </source>
</evidence>
<keyword evidence="5" id="KW-1185">Reference proteome</keyword>
<reference evidence="4" key="1">
    <citation type="journal article" date="2021" name="Nat. Commun.">
        <title>Genetic determinants of endophytism in the Arabidopsis root mycobiome.</title>
        <authorList>
            <person name="Mesny F."/>
            <person name="Miyauchi S."/>
            <person name="Thiergart T."/>
            <person name="Pickel B."/>
            <person name="Atanasova L."/>
            <person name="Karlsson M."/>
            <person name="Huettel B."/>
            <person name="Barry K.W."/>
            <person name="Haridas S."/>
            <person name="Chen C."/>
            <person name="Bauer D."/>
            <person name="Andreopoulos W."/>
            <person name="Pangilinan J."/>
            <person name="LaButti K."/>
            <person name="Riley R."/>
            <person name="Lipzen A."/>
            <person name="Clum A."/>
            <person name="Drula E."/>
            <person name="Henrissat B."/>
            <person name="Kohler A."/>
            <person name="Grigoriev I.V."/>
            <person name="Martin F.M."/>
            <person name="Hacquard S."/>
        </authorList>
    </citation>
    <scope>NUCLEOTIDE SEQUENCE</scope>
    <source>
        <strain evidence="4">MPI-CAGE-AT-0016</strain>
    </source>
</reference>
<comment type="caution">
    <text evidence="4">The sequence shown here is derived from an EMBL/GenBank/DDBJ whole genome shotgun (WGS) entry which is preliminary data.</text>
</comment>